<dbReference type="RefSeq" id="WP_015925276.1">
    <property type="nucleotide sequence ID" value="NC_011898.1"/>
</dbReference>
<keyword evidence="1" id="KW-0472">Membrane</keyword>
<dbReference type="HOGENOM" id="CLU_700032_0_0_9"/>
<dbReference type="STRING" id="394503.Ccel_1812"/>
<evidence type="ECO:0000256" key="1">
    <source>
        <dbReference type="SAM" id="Phobius"/>
    </source>
</evidence>
<dbReference type="KEGG" id="cce:Ccel_1812"/>
<dbReference type="Gene3D" id="3.60.10.10">
    <property type="entry name" value="Endonuclease/exonuclease/phosphatase"/>
    <property type="match status" value="1"/>
</dbReference>
<keyword evidence="3" id="KW-0540">Nuclease</keyword>
<keyword evidence="4" id="KW-1185">Reference proteome</keyword>
<dbReference type="Pfam" id="PF03372">
    <property type="entry name" value="Exo_endo_phos"/>
    <property type="match status" value="1"/>
</dbReference>
<gene>
    <name evidence="3" type="ordered locus">Ccel_1812</name>
</gene>
<name>B8I319_RUMCH</name>
<feature type="transmembrane region" description="Helical" evidence="1">
    <location>
        <begin position="66"/>
        <end position="83"/>
    </location>
</feature>
<accession>B8I319</accession>
<feature type="transmembrane region" description="Helical" evidence="1">
    <location>
        <begin position="40"/>
        <end position="59"/>
    </location>
</feature>
<dbReference type="InterPro" id="IPR005135">
    <property type="entry name" value="Endo/exonuclease/phosphatase"/>
</dbReference>
<keyword evidence="1" id="KW-0812">Transmembrane</keyword>
<evidence type="ECO:0000313" key="4">
    <source>
        <dbReference type="Proteomes" id="UP000001349"/>
    </source>
</evidence>
<sequence precursor="true">MFINKKNIHRIVTVLLFLWLAFIISHLILAGRVYFWNFPASAPTFLFTIISMILLLYFLFQKKKRIFNLVVVSICLILSLTQLDINLFSKTEVTNDLENYSPIKVICWNTNLWDQDKDKDEFYSFIKKQDADVYLLQEYLHYQTEKDSGQPYRLCNIVPGFPLHYMHFDDSERIRKEFPGYYFSTNNQFVIISRFPIKKSYTDYSEQYTVSDVNINGRNVRFYNVHMLLHIETTNPLKPYFYDALHRRFLAREIGFKNLKRDLRNEKSDYFVAGDFNSTKAMGVMDDLLKDHIDGVRYSNDILPLSYQLYGFKLWRIDFAILPKANDNIRFKTYKTISPDKLSDHDPIVLSLDVKKSNLKLMEESD</sequence>
<keyword evidence="1" id="KW-1133">Transmembrane helix</keyword>
<feature type="domain" description="Endonuclease/exonuclease/phosphatase" evidence="2">
    <location>
        <begin position="108"/>
        <end position="324"/>
    </location>
</feature>
<dbReference type="SUPFAM" id="SSF56219">
    <property type="entry name" value="DNase I-like"/>
    <property type="match status" value="1"/>
</dbReference>
<proteinExistence type="predicted"/>
<evidence type="ECO:0000313" key="3">
    <source>
        <dbReference type="EMBL" id="ACL76162.1"/>
    </source>
</evidence>
<protein>
    <submittedName>
        <fullName evidence="3">Endonuclease/exonuclease/phosphatase</fullName>
    </submittedName>
</protein>
<reference evidence="3 4" key="1">
    <citation type="submission" date="2009-01" db="EMBL/GenBank/DDBJ databases">
        <title>Complete sequence of Clostridium cellulolyticum H10.</title>
        <authorList>
            <consortium name="US DOE Joint Genome Institute"/>
            <person name="Lucas S."/>
            <person name="Copeland A."/>
            <person name="Lapidus A."/>
            <person name="Glavina del Rio T."/>
            <person name="Dalin E."/>
            <person name="Tice H."/>
            <person name="Bruce D."/>
            <person name="Goodwin L."/>
            <person name="Pitluck S."/>
            <person name="Chertkov O."/>
            <person name="Saunders E."/>
            <person name="Brettin T."/>
            <person name="Detter J.C."/>
            <person name="Han C."/>
            <person name="Larimer F."/>
            <person name="Land M."/>
            <person name="Hauser L."/>
            <person name="Kyrpides N."/>
            <person name="Ivanova N."/>
            <person name="Zhou J."/>
            <person name="Richardson P."/>
        </authorList>
    </citation>
    <scope>NUCLEOTIDE SEQUENCE [LARGE SCALE GENOMIC DNA]</scope>
    <source>
        <strain evidence="4">ATCC 35319 / DSM 5812 / JCM 6584 / H10</strain>
    </source>
</reference>
<dbReference type="GO" id="GO:0004519">
    <property type="term" value="F:endonuclease activity"/>
    <property type="evidence" value="ECO:0007669"/>
    <property type="project" value="UniProtKB-KW"/>
</dbReference>
<dbReference type="GO" id="GO:0004527">
    <property type="term" value="F:exonuclease activity"/>
    <property type="evidence" value="ECO:0007669"/>
    <property type="project" value="UniProtKB-KW"/>
</dbReference>
<organism evidence="3 4">
    <name type="scientific">Ruminiclostridium cellulolyticum (strain ATCC 35319 / DSM 5812 / JCM 6584 / H10)</name>
    <name type="common">Clostridium cellulolyticum</name>
    <dbReference type="NCBI Taxonomy" id="394503"/>
    <lineage>
        <taxon>Bacteria</taxon>
        <taxon>Bacillati</taxon>
        <taxon>Bacillota</taxon>
        <taxon>Clostridia</taxon>
        <taxon>Eubacteriales</taxon>
        <taxon>Oscillospiraceae</taxon>
        <taxon>Ruminiclostridium</taxon>
    </lineage>
</organism>
<dbReference type="eggNOG" id="COG3021">
    <property type="taxonomic scope" value="Bacteria"/>
</dbReference>
<dbReference type="Proteomes" id="UP000001349">
    <property type="component" value="Chromosome"/>
</dbReference>
<keyword evidence="3" id="KW-0255">Endonuclease</keyword>
<dbReference type="CDD" id="cd09084">
    <property type="entry name" value="EEP-2"/>
    <property type="match status" value="1"/>
</dbReference>
<dbReference type="InterPro" id="IPR036691">
    <property type="entry name" value="Endo/exonu/phosph_ase_sf"/>
</dbReference>
<keyword evidence="3" id="KW-0269">Exonuclease</keyword>
<keyword evidence="3" id="KW-0378">Hydrolase</keyword>
<dbReference type="EMBL" id="CP001348">
    <property type="protein sequence ID" value="ACL76162.1"/>
    <property type="molecule type" value="Genomic_DNA"/>
</dbReference>
<dbReference type="AlphaFoldDB" id="B8I319"/>
<evidence type="ECO:0000259" key="2">
    <source>
        <dbReference type="Pfam" id="PF03372"/>
    </source>
</evidence>